<keyword evidence="2" id="KW-1185">Reference proteome</keyword>
<name>A0ABX2ZX07_9BACI</name>
<comment type="caution">
    <text evidence="1">The sequence shown here is derived from an EMBL/GenBank/DDBJ whole genome shotgun (WGS) entry which is preliminary data.</text>
</comment>
<dbReference type="SUPFAM" id="SSF46785">
    <property type="entry name" value="Winged helix' DNA-binding domain"/>
    <property type="match status" value="1"/>
</dbReference>
<dbReference type="RefSeq" id="WP_069032892.1">
    <property type="nucleotide sequence ID" value="NZ_MDKC01000004.1"/>
</dbReference>
<gene>
    <name evidence="1" type="ORF">BED47_17395</name>
</gene>
<dbReference type="EMBL" id="MDKC01000004">
    <property type="protein sequence ID" value="ODG92954.1"/>
    <property type="molecule type" value="Genomic_DNA"/>
</dbReference>
<reference evidence="1 2" key="1">
    <citation type="submission" date="2016-07" db="EMBL/GenBank/DDBJ databases">
        <authorList>
            <person name="Townsley L."/>
            <person name="Shank E.A."/>
        </authorList>
    </citation>
    <scope>NUCLEOTIDE SEQUENCE [LARGE SCALE GENOMIC DNA]</scope>
    <source>
        <strain evidence="1 2">CH01</strain>
    </source>
</reference>
<dbReference type="InterPro" id="IPR036390">
    <property type="entry name" value="WH_DNA-bd_sf"/>
</dbReference>
<dbReference type="Proteomes" id="UP000094580">
    <property type="component" value="Unassembled WGS sequence"/>
</dbReference>
<proteinExistence type="predicted"/>
<sequence>MKKIRLGLLGSDDSIDVIQSVIKEYPEFECTPIIYWREEEIPDLLSPIANDFDIWLFSGKVPYAIAKSWGGITKPMFFTPHTGPSLYKTLLQIFYHNQIAMEQISFDNFHYDELNSILDEAEIKANHLYLKYYEGEEVDAKVLAGYHYELWKSGKTKAAVTCLRSAHIELEKMGVPVYRVLPAKSAIESVLNLALRTYEMLHFKESQIAVQMIEIDSYFGLAKDTFSTDEIYKIEIKMAEKLLVYANKVQGSLKSAGPGRYVIFTTRGLLQDITNEFSIIPNLEDLEELKKEVITCGIGIGKTAYEAEIHAGRALFHAREYGKGSWMVALDNQTIAGPLGREEQITYSYVSKELQKISEQTSLSISTLSKLESILKKIGKSEIGAHELAQYMQIMPRSARRILKELEEQGIAQVIGEETPYSRGRPRNIYKITL</sequence>
<evidence type="ECO:0000313" key="2">
    <source>
        <dbReference type="Proteomes" id="UP000094580"/>
    </source>
</evidence>
<dbReference type="InterPro" id="IPR043128">
    <property type="entry name" value="Rev_trsase/Diguanyl_cyclase"/>
</dbReference>
<accession>A0ABX2ZX07</accession>
<protein>
    <submittedName>
        <fullName evidence="1">Transcriptional regulator</fullName>
    </submittedName>
</protein>
<organism evidence="1 2">
    <name type="scientific">Gottfriedia luciferensis</name>
    <dbReference type="NCBI Taxonomy" id="178774"/>
    <lineage>
        <taxon>Bacteria</taxon>
        <taxon>Bacillati</taxon>
        <taxon>Bacillota</taxon>
        <taxon>Bacilli</taxon>
        <taxon>Bacillales</taxon>
        <taxon>Bacillaceae</taxon>
        <taxon>Gottfriedia</taxon>
    </lineage>
</organism>
<dbReference type="Gene3D" id="3.30.70.270">
    <property type="match status" value="1"/>
</dbReference>
<evidence type="ECO:0000313" key="1">
    <source>
        <dbReference type="EMBL" id="ODG92954.1"/>
    </source>
</evidence>